<feature type="compositionally biased region" description="Basic and acidic residues" evidence="1">
    <location>
        <begin position="650"/>
        <end position="662"/>
    </location>
</feature>
<feature type="region of interest" description="Disordered" evidence="1">
    <location>
        <begin position="64"/>
        <end position="539"/>
    </location>
</feature>
<keyword evidence="3" id="KW-1185">Reference proteome</keyword>
<dbReference type="EMBL" id="LGRX02000006">
    <property type="protein sequence ID" value="KAK3290024.1"/>
    <property type="molecule type" value="Genomic_DNA"/>
</dbReference>
<feature type="region of interest" description="Disordered" evidence="1">
    <location>
        <begin position="805"/>
        <end position="824"/>
    </location>
</feature>
<feature type="compositionally biased region" description="Low complexity" evidence="1">
    <location>
        <begin position="95"/>
        <end position="112"/>
    </location>
</feature>
<dbReference type="Proteomes" id="UP001190700">
    <property type="component" value="Unassembled WGS sequence"/>
</dbReference>
<feature type="compositionally biased region" description="Low complexity" evidence="1">
    <location>
        <begin position="253"/>
        <end position="277"/>
    </location>
</feature>
<gene>
    <name evidence="2" type="ORF">CYMTET_2564</name>
</gene>
<name>A0AAE0H529_9CHLO</name>
<feature type="region of interest" description="Disordered" evidence="1">
    <location>
        <begin position="596"/>
        <end position="675"/>
    </location>
</feature>
<evidence type="ECO:0000313" key="2">
    <source>
        <dbReference type="EMBL" id="KAK3290024.1"/>
    </source>
</evidence>
<reference evidence="2 3" key="1">
    <citation type="journal article" date="2015" name="Genome Biol. Evol.">
        <title>Comparative Genomics of a Bacterivorous Green Alga Reveals Evolutionary Causalities and Consequences of Phago-Mixotrophic Mode of Nutrition.</title>
        <authorList>
            <person name="Burns J.A."/>
            <person name="Paasch A."/>
            <person name="Narechania A."/>
            <person name="Kim E."/>
        </authorList>
    </citation>
    <scope>NUCLEOTIDE SEQUENCE [LARGE SCALE GENOMIC DNA]</scope>
    <source>
        <strain evidence="2 3">PLY_AMNH</strain>
    </source>
</reference>
<dbReference type="AlphaFoldDB" id="A0AAE0H529"/>
<protein>
    <submittedName>
        <fullName evidence="2">Uncharacterized protein</fullName>
    </submittedName>
</protein>
<accession>A0AAE0H529</accession>
<evidence type="ECO:0000313" key="3">
    <source>
        <dbReference type="Proteomes" id="UP001190700"/>
    </source>
</evidence>
<organism evidence="2 3">
    <name type="scientific">Cymbomonas tetramitiformis</name>
    <dbReference type="NCBI Taxonomy" id="36881"/>
    <lineage>
        <taxon>Eukaryota</taxon>
        <taxon>Viridiplantae</taxon>
        <taxon>Chlorophyta</taxon>
        <taxon>Pyramimonadophyceae</taxon>
        <taxon>Pyramimonadales</taxon>
        <taxon>Pyramimonadaceae</taxon>
        <taxon>Cymbomonas</taxon>
    </lineage>
</organism>
<evidence type="ECO:0000256" key="1">
    <source>
        <dbReference type="SAM" id="MobiDB-lite"/>
    </source>
</evidence>
<sequence length="854" mass="91605">MPLNKCRMQHTVRKSNQKCCPFLLRSYIFPGDSENASAVLKLRSSLFCKPTMLPLPRDNIRVKSSRPHTEAASKQRFHRARCDDSPTSLFRKSKPPSSAGSSGFSSKASGAAMGSGGWSPRTPQPRAAGLSTSAPELRGQLSEPPRARPKSPTWQPRPSRIMDGDWSVANEDTEASKGPGGTLLGRRTFLSVHTYGDAYGPYRKPADRQARSAAGLATKEKEPGTRVHQPVKPALPQFRKSSQSPTPPPFPGPDTSSQNLGPDSSSQIPGPDSSSQILLSGARPDFEGRTHTGGSQGVCADDPEPELQPVPPHLPADTGASQANARGESSSEADTGGSPRHRTASQGEVPGGPTSVEATSSGSQSTPVQDSRAKLLQPESVTGRPVPAHSSKGSGENEASGSARAMAWAGDAERLQGDVPDVKMLLQSATSKSEAGVAGGSQRLAPPAGMPGGVGGGHRPSAEMDPAGTPARTERLRARVRRSAELDALTESYSARSTREAAATIGITEAAPTRPRPQRGEGGSAGRGAERKAGGQRAAEDYRSVQRWYQSSHACVLADGVVTHETPPILTTLQDVRKILQSSLSRRGGMHIGMPAFARVPAPSSGSGSPRAEGDSPRELAQGAAAKHTTEHASAPAQHPQASQNSARQDAARQEGHSDEAKAAANSFPSEDERRSLEKLELMEDGVIGAALRVKQRQLARETMSHQRQSWKNMTGFHKEWLEAKRTKMELQQQAVERSKQQDEVWILDARKRCHMKQREHERMVDKYEEGLTGTKGQRQRLERQAKRRGRKGVYGSVNVSSFSKNEANVGGGASPRNVDDIHPSGKEILKKADLKIKKCKLELAYSNDLVHSY</sequence>
<comment type="caution">
    <text evidence="2">The sequence shown here is derived from an EMBL/GenBank/DDBJ whole genome shotgun (WGS) entry which is preliminary data.</text>
</comment>
<proteinExistence type="predicted"/>
<feature type="compositionally biased region" description="Polar residues" evidence="1">
    <location>
        <begin position="391"/>
        <end position="400"/>
    </location>
</feature>
<feature type="compositionally biased region" description="Basic and acidic residues" evidence="1">
    <location>
        <begin position="472"/>
        <end position="485"/>
    </location>
</feature>
<feature type="compositionally biased region" description="Basic and acidic residues" evidence="1">
    <location>
        <begin position="528"/>
        <end position="539"/>
    </location>
</feature>
<feature type="compositionally biased region" description="Low complexity" evidence="1">
    <location>
        <begin position="632"/>
        <end position="647"/>
    </location>
</feature>
<feature type="compositionally biased region" description="Polar residues" evidence="1">
    <location>
        <begin position="319"/>
        <end position="333"/>
    </location>
</feature>
<feature type="compositionally biased region" description="Polar residues" evidence="1">
    <location>
        <begin position="356"/>
        <end position="369"/>
    </location>
</feature>
<feature type="region of interest" description="Disordered" evidence="1">
    <location>
        <begin position="773"/>
        <end position="798"/>
    </location>
</feature>
<feature type="compositionally biased region" description="Low complexity" evidence="1">
    <location>
        <begin position="500"/>
        <end position="511"/>
    </location>
</feature>